<name>A0A176XFH0_AGRTU</name>
<dbReference type="PROSITE" id="PS50883">
    <property type="entry name" value="EAL"/>
    <property type="match status" value="1"/>
</dbReference>
<dbReference type="EMBL" id="LXPS01000006">
    <property type="protein sequence ID" value="OAE48352.1"/>
    <property type="molecule type" value="Genomic_DNA"/>
</dbReference>
<evidence type="ECO:0000259" key="1">
    <source>
        <dbReference type="PROSITE" id="PS50883"/>
    </source>
</evidence>
<dbReference type="CDD" id="cd01948">
    <property type="entry name" value="EAL"/>
    <property type="match status" value="1"/>
</dbReference>
<dbReference type="InterPro" id="IPR050706">
    <property type="entry name" value="Cyclic-di-GMP_PDE-like"/>
</dbReference>
<organism evidence="2 3">
    <name type="scientific">Agrobacterium tumefaciens</name>
    <dbReference type="NCBI Taxonomy" id="358"/>
    <lineage>
        <taxon>Bacteria</taxon>
        <taxon>Pseudomonadati</taxon>
        <taxon>Pseudomonadota</taxon>
        <taxon>Alphaproteobacteria</taxon>
        <taxon>Hyphomicrobiales</taxon>
        <taxon>Rhizobiaceae</taxon>
        <taxon>Rhizobium/Agrobacterium group</taxon>
        <taxon>Agrobacterium</taxon>
        <taxon>Agrobacterium tumefaciens complex</taxon>
    </lineage>
</organism>
<dbReference type="GO" id="GO:0071111">
    <property type="term" value="F:cyclic-guanylate-specific phosphodiesterase activity"/>
    <property type="evidence" value="ECO:0007669"/>
    <property type="project" value="InterPro"/>
</dbReference>
<evidence type="ECO:0000313" key="3">
    <source>
        <dbReference type="Proteomes" id="UP000077098"/>
    </source>
</evidence>
<dbReference type="InterPro" id="IPR035919">
    <property type="entry name" value="EAL_sf"/>
</dbReference>
<comment type="caution">
    <text evidence="2">The sequence shown here is derived from an EMBL/GenBank/DDBJ whole genome shotgun (WGS) entry which is preliminary data.</text>
</comment>
<proteinExistence type="predicted"/>
<dbReference type="PANTHER" id="PTHR33121">
    <property type="entry name" value="CYCLIC DI-GMP PHOSPHODIESTERASE PDEF"/>
    <property type="match status" value="1"/>
</dbReference>
<dbReference type="Proteomes" id="UP000077098">
    <property type="component" value="Unassembled WGS sequence"/>
</dbReference>
<dbReference type="PANTHER" id="PTHR33121:SF70">
    <property type="entry name" value="SIGNALING PROTEIN YKOW"/>
    <property type="match status" value="1"/>
</dbReference>
<gene>
    <name evidence="2" type="ORF">A7J57_21955</name>
</gene>
<sequence>MPHDVDSTVKIAMEQGLLSLVYQPIRCLASGEISAVEALMRLRMLDGVEVPPQQFIPVAEKTGGIIQLGYWAIREACCKLLTNPDLPLVSVNVSPVQLREPSFADEVGAILSEAGIRGDRLAFEITEGQRVEARSVELHCICRLQALGIAIWLDDFGTGFAGLALLGLVDFDVVKIDRSFLYASSTGRGHVMLRNIVRLIKDHGPETLVEGIESASHLELARALQVRHVQGFHIGRPA</sequence>
<dbReference type="Gene3D" id="3.20.20.450">
    <property type="entry name" value="EAL domain"/>
    <property type="match status" value="1"/>
</dbReference>
<reference evidence="2 3" key="1">
    <citation type="submission" date="2016-05" db="EMBL/GenBank/DDBJ databases">
        <authorList>
            <person name="Lavstsen T."/>
            <person name="Jespersen J.S."/>
        </authorList>
    </citation>
    <scope>NUCLEOTIDE SEQUENCE [LARGE SCALE GENOMIC DNA]</scope>
    <source>
        <strain evidence="2 3">KCJ1736</strain>
    </source>
</reference>
<dbReference type="RefSeq" id="WP_063947852.1">
    <property type="nucleotide sequence ID" value="NZ_LXPS01000006.1"/>
</dbReference>
<dbReference type="AlphaFoldDB" id="A0A176XFH0"/>
<dbReference type="InterPro" id="IPR001633">
    <property type="entry name" value="EAL_dom"/>
</dbReference>
<protein>
    <recommendedName>
        <fullName evidence="1">EAL domain-containing protein</fullName>
    </recommendedName>
</protein>
<dbReference type="SMART" id="SM00052">
    <property type="entry name" value="EAL"/>
    <property type="match status" value="1"/>
</dbReference>
<dbReference type="SUPFAM" id="SSF141868">
    <property type="entry name" value="EAL domain-like"/>
    <property type="match status" value="1"/>
</dbReference>
<feature type="domain" description="EAL" evidence="1">
    <location>
        <begin position="2"/>
        <end position="238"/>
    </location>
</feature>
<evidence type="ECO:0000313" key="2">
    <source>
        <dbReference type="EMBL" id="OAE48352.1"/>
    </source>
</evidence>
<accession>A0A176XFH0</accession>
<dbReference type="Pfam" id="PF00563">
    <property type="entry name" value="EAL"/>
    <property type="match status" value="1"/>
</dbReference>